<organism evidence="1 2">
    <name type="scientific">Paenibacillus aceti</name>
    <dbReference type="NCBI Taxonomy" id="1820010"/>
    <lineage>
        <taxon>Bacteria</taxon>
        <taxon>Bacillati</taxon>
        <taxon>Bacillota</taxon>
        <taxon>Bacilli</taxon>
        <taxon>Bacillales</taxon>
        <taxon>Paenibacillaceae</taxon>
        <taxon>Paenibacillus</taxon>
    </lineage>
</organism>
<dbReference type="InterPro" id="IPR050490">
    <property type="entry name" value="Bact_solute-bd_prot1"/>
</dbReference>
<evidence type="ECO:0000313" key="2">
    <source>
        <dbReference type="Proteomes" id="UP000608420"/>
    </source>
</evidence>
<dbReference type="InterPro" id="IPR006059">
    <property type="entry name" value="SBP"/>
</dbReference>
<dbReference type="SUPFAM" id="SSF53850">
    <property type="entry name" value="Periplasmic binding protein-like II"/>
    <property type="match status" value="1"/>
</dbReference>
<keyword evidence="2" id="KW-1185">Reference proteome</keyword>
<dbReference type="PROSITE" id="PS51257">
    <property type="entry name" value="PROKAR_LIPOPROTEIN"/>
    <property type="match status" value="1"/>
</dbReference>
<accession>A0ABQ1VV73</accession>
<proteinExistence type="predicted"/>
<dbReference type="Pfam" id="PF01547">
    <property type="entry name" value="SBP_bac_1"/>
    <property type="match status" value="1"/>
</dbReference>
<dbReference type="PANTHER" id="PTHR43649:SF12">
    <property type="entry name" value="DIACETYLCHITOBIOSE BINDING PROTEIN DASA"/>
    <property type="match status" value="1"/>
</dbReference>
<name>A0ABQ1VV73_9BACL</name>
<protein>
    <submittedName>
        <fullName evidence="1">Sugar ABC transporter substrate-binding protein</fullName>
    </submittedName>
</protein>
<gene>
    <name evidence="1" type="ORF">GCM10010913_23330</name>
</gene>
<dbReference type="RefSeq" id="WP_162944293.1">
    <property type="nucleotide sequence ID" value="NZ_BMIW01000015.1"/>
</dbReference>
<dbReference type="Gene3D" id="3.40.190.10">
    <property type="entry name" value="Periplasmic binding protein-like II"/>
    <property type="match status" value="1"/>
</dbReference>
<sequence length="445" mass="50842">MRKKIKFLSISILVIIVFLSTLMGCTEKPEDIEKGTLTVLYSGGEEWFQQRYGMLFTTKYPKVDIEVVSTKSLQASGTYSKEALKKYIDEENPDVLVLNTTEYVWLNEDNCLYDLTDFVYGQGFDSDGILPSVLEYLKIKGNGKLYGVAPTFYSTALFYNKDLFDSLGVPYPTNKMTWDEVMNLAQRFVDAGINIHGISQSFQNDPFNFAKNLAYYKGVSLYDSKRDLILLNSTEWKQIFELVVNAYKNGVIYDPKHETEKREITQEEILRQQNIFLLGESAITVDNYYLIAMIDKASKPVNWDVVTLPIDEKNPNTTNGFYVSQIFSINRKTSNLELSKKLVEFVNGNNFAKRLGKSSNELVSRTRYIENINNKNIEAFYELKPGDYMYQNSQEMPGGLYSSISEIANRELYEVISGLKTLDNALAAIQEESEIALKTLKMEGE</sequence>
<reference evidence="2" key="1">
    <citation type="journal article" date="2019" name="Int. J. Syst. Evol. Microbiol.">
        <title>The Global Catalogue of Microorganisms (GCM) 10K type strain sequencing project: providing services to taxonomists for standard genome sequencing and annotation.</title>
        <authorList>
            <consortium name="The Broad Institute Genomics Platform"/>
            <consortium name="The Broad Institute Genome Sequencing Center for Infectious Disease"/>
            <person name="Wu L."/>
            <person name="Ma J."/>
        </authorList>
    </citation>
    <scope>NUCLEOTIDE SEQUENCE [LARGE SCALE GENOMIC DNA]</scope>
    <source>
        <strain evidence="2">CGMCC 1.15420</strain>
    </source>
</reference>
<dbReference type="Proteomes" id="UP000608420">
    <property type="component" value="Unassembled WGS sequence"/>
</dbReference>
<evidence type="ECO:0000313" key="1">
    <source>
        <dbReference type="EMBL" id="GGG00976.1"/>
    </source>
</evidence>
<comment type="caution">
    <text evidence="1">The sequence shown here is derived from an EMBL/GenBank/DDBJ whole genome shotgun (WGS) entry which is preliminary data.</text>
</comment>
<dbReference type="EMBL" id="BMIW01000015">
    <property type="protein sequence ID" value="GGG00976.1"/>
    <property type="molecule type" value="Genomic_DNA"/>
</dbReference>
<dbReference type="PANTHER" id="PTHR43649">
    <property type="entry name" value="ARABINOSE-BINDING PROTEIN-RELATED"/>
    <property type="match status" value="1"/>
</dbReference>